<accession>A0A016W1U8</accession>
<comment type="caution">
    <text evidence="3">The sequence shown here is derived from an EMBL/GenBank/DDBJ whole genome shotgun (WGS) entry which is preliminary data.</text>
</comment>
<feature type="transmembrane region" description="Helical" evidence="2">
    <location>
        <begin position="364"/>
        <end position="395"/>
    </location>
</feature>
<feature type="coiled-coil region" evidence="1">
    <location>
        <begin position="501"/>
        <end position="528"/>
    </location>
</feature>
<protein>
    <submittedName>
        <fullName evidence="3">Uncharacterized protein</fullName>
    </submittedName>
</protein>
<keyword evidence="1" id="KW-0175">Coiled coil</keyword>
<keyword evidence="2" id="KW-0812">Transmembrane</keyword>
<dbReference type="PANTHER" id="PTHR11238">
    <property type="entry name" value="PROMININ ISOFORM D-RELATED"/>
    <property type="match status" value="1"/>
</dbReference>
<reference evidence="4" key="1">
    <citation type="journal article" date="2015" name="Nat. Genet.">
        <title>The genome and transcriptome of the zoonotic hookworm Ancylostoma ceylanicum identify infection-specific gene families.</title>
        <authorList>
            <person name="Schwarz E.M."/>
            <person name="Hu Y."/>
            <person name="Antoshechkin I."/>
            <person name="Miller M.M."/>
            <person name="Sternberg P.W."/>
            <person name="Aroian R.V."/>
        </authorList>
    </citation>
    <scope>NUCLEOTIDE SEQUENCE</scope>
    <source>
        <strain evidence="4">HY135</strain>
    </source>
</reference>
<evidence type="ECO:0000256" key="1">
    <source>
        <dbReference type="SAM" id="Coils"/>
    </source>
</evidence>
<dbReference type="AlphaFoldDB" id="A0A016W1U8"/>
<dbReference type="EMBL" id="JARK01001338">
    <property type="protein sequence ID" value="EYC33605.1"/>
    <property type="molecule type" value="Genomic_DNA"/>
</dbReference>
<feature type="transmembrane region" description="Helical" evidence="2">
    <location>
        <begin position="307"/>
        <end position="336"/>
    </location>
</feature>
<dbReference type="OrthoDB" id="5873137at2759"/>
<evidence type="ECO:0000313" key="4">
    <source>
        <dbReference type="Proteomes" id="UP000024635"/>
    </source>
</evidence>
<evidence type="ECO:0000313" key="3">
    <source>
        <dbReference type="EMBL" id="EYC33605.1"/>
    </source>
</evidence>
<gene>
    <name evidence="3" type="primary">Acey_s0002.g891</name>
    <name evidence="3" type="ORF">Y032_0002g891</name>
</gene>
<feature type="transmembrane region" description="Helical" evidence="2">
    <location>
        <begin position="93"/>
        <end position="114"/>
    </location>
</feature>
<keyword evidence="2" id="KW-1133">Transmembrane helix</keyword>
<name>A0A016W1U8_9BILA</name>
<dbReference type="PANTHER" id="PTHR11238:SF9">
    <property type="entry name" value="PROMININ, ISOFORM D"/>
    <property type="match status" value="1"/>
</dbReference>
<feature type="transmembrane region" description="Helical" evidence="2">
    <location>
        <begin position="52"/>
        <end position="77"/>
    </location>
</feature>
<organism evidence="3 4">
    <name type="scientific">Ancylostoma ceylanicum</name>
    <dbReference type="NCBI Taxonomy" id="53326"/>
    <lineage>
        <taxon>Eukaryota</taxon>
        <taxon>Metazoa</taxon>
        <taxon>Ecdysozoa</taxon>
        <taxon>Nematoda</taxon>
        <taxon>Chromadorea</taxon>
        <taxon>Rhabditida</taxon>
        <taxon>Rhabditina</taxon>
        <taxon>Rhabditomorpha</taxon>
        <taxon>Strongyloidea</taxon>
        <taxon>Ancylostomatidae</taxon>
        <taxon>Ancylostomatinae</taxon>
        <taxon>Ancylostoma</taxon>
    </lineage>
</organism>
<keyword evidence="2" id="KW-0472">Membrane</keyword>
<dbReference type="Proteomes" id="UP000024635">
    <property type="component" value="Unassembled WGS sequence"/>
</dbReference>
<feature type="coiled-coil region" evidence="1">
    <location>
        <begin position="169"/>
        <end position="196"/>
    </location>
</feature>
<sequence>MIMKKGVSGVKGFSSTDGRVDKAADSQSIVIMARFTEEEEKTKVNYQATFQFFTIAIFICGFLVALTILIGCIVTFVNRWRSSNKEPPKNSRIWIGGLFLVICAIMTLACLVLIGHSTDAISDGVELLPKKVKRSAKAVEEYVTGLRANLRCELKKGTDHLSDEMEDATREIQSRINHLRESLNDLEKKKKDVTSSLKVLRSGLHDLVVIGNAESHPVEELVKKMEALEHPKNTKLRTALLEKGVKELEQNVKSFGSQRKIIDETFSKVMEDAFGKVFPAIIKHVKKISAVVNLFLVENNLIQRTNYIVFAVIIFPLLLLFLVFFAFILLLIRVIFNFFDEESESGRRGIISHFGGEVMGATGYIAMIISILLFVISSIAFSMSFTMMTICVGFFEDKDLRVFRVTESIIRKDDMTISVSEIFYKCKNEYTFFDALDGSRLMAEEEMKDKIDLLHVRDSQRLMERGISILDDSTDYEIFLKNSDRLFEEATNGSNVNVNLAQKSRLSLRKVQEEVENIEKAEEEALVRTKLLTSKNFSLHVTNLNEALMDSAENVMVRSCPLFVTMTNSERWG</sequence>
<proteinExistence type="predicted"/>
<keyword evidence="4" id="KW-1185">Reference proteome</keyword>
<evidence type="ECO:0000256" key="2">
    <source>
        <dbReference type="SAM" id="Phobius"/>
    </source>
</evidence>